<name>A0A5B9E8H1_9BACT</name>
<evidence type="ECO:0000259" key="3">
    <source>
        <dbReference type="Pfam" id="PF23477"/>
    </source>
</evidence>
<gene>
    <name evidence="4" type="ORF">FTW19_00155</name>
</gene>
<dbReference type="OrthoDB" id="5505402at2"/>
<feature type="domain" description="CxxC-x17-CxxC" evidence="3">
    <location>
        <begin position="70"/>
        <end position="102"/>
    </location>
</feature>
<dbReference type="Pfam" id="PF13451">
    <property type="entry name" value="zf_Tbcl"/>
    <property type="match status" value="1"/>
</dbReference>
<feature type="region of interest" description="Disordered" evidence="1">
    <location>
        <begin position="99"/>
        <end position="127"/>
    </location>
</feature>
<accession>A0A5B9E8H1</accession>
<evidence type="ECO:0000256" key="1">
    <source>
        <dbReference type="SAM" id="MobiDB-lite"/>
    </source>
</evidence>
<keyword evidence="5" id="KW-1185">Reference proteome</keyword>
<reference evidence="4 5" key="1">
    <citation type="submission" date="2019-08" db="EMBL/GenBank/DDBJ databases">
        <title>Complete genome sequence of Terriglobus albidus strain ORNL.</title>
        <authorList>
            <person name="Podar M."/>
        </authorList>
    </citation>
    <scope>NUCLEOTIDE SEQUENCE [LARGE SCALE GENOMIC DNA]</scope>
    <source>
        <strain evidence="4 5">ORNL</strain>
    </source>
</reference>
<dbReference type="Proteomes" id="UP000321820">
    <property type="component" value="Chromosome"/>
</dbReference>
<dbReference type="AlphaFoldDB" id="A0A5B9E8H1"/>
<dbReference type="Pfam" id="PF23477">
    <property type="entry name" value="zf_Tbcl_2"/>
    <property type="match status" value="1"/>
</dbReference>
<organism evidence="4 5">
    <name type="scientific">Terriglobus albidus</name>
    <dbReference type="NCBI Taxonomy" id="1592106"/>
    <lineage>
        <taxon>Bacteria</taxon>
        <taxon>Pseudomonadati</taxon>
        <taxon>Acidobacteriota</taxon>
        <taxon>Terriglobia</taxon>
        <taxon>Terriglobales</taxon>
        <taxon>Acidobacteriaceae</taxon>
        <taxon>Terriglobus</taxon>
    </lineage>
</organism>
<sequence length="127" mass="14007">MSATDLTLQCSECGQEFVFTAMEQQYFQERGYSSPKRCKPCRQAKQSASSYGQQDSGRTAGYNSGMSTGTTVVCASCGQTTTVPFEPRGDRPVYCKNCYKPKQGGREQGGRGRGPSGGNRDRDRRRY</sequence>
<dbReference type="NCBIfam" id="TIGR04272">
    <property type="entry name" value="cxxc_cxxc_Mbark"/>
    <property type="match status" value="1"/>
</dbReference>
<protein>
    <submittedName>
        <fullName evidence="4">Zinc-binding protein</fullName>
    </submittedName>
</protein>
<dbReference type="KEGG" id="talb:FTW19_00155"/>
<evidence type="ECO:0000313" key="5">
    <source>
        <dbReference type="Proteomes" id="UP000321820"/>
    </source>
</evidence>
<proteinExistence type="predicted"/>
<dbReference type="RefSeq" id="WP_147645695.1">
    <property type="nucleotide sequence ID" value="NZ_CP042806.1"/>
</dbReference>
<feature type="domain" description="Probable zinc-binding" evidence="2">
    <location>
        <begin position="5"/>
        <end position="48"/>
    </location>
</feature>
<evidence type="ECO:0000313" key="4">
    <source>
        <dbReference type="EMBL" id="QEE26557.1"/>
    </source>
</evidence>
<dbReference type="InterPro" id="IPR026363">
    <property type="entry name" value="CxxC-x17-CxxC_dom"/>
</dbReference>
<evidence type="ECO:0000259" key="2">
    <source>
        <dbReference type="Pfam" id="PF13451"/>
    </source>
</evidence>
<dbReference type="InterPro" id="IPR025306">
    <property type="entry name" value="Zn-bnd_dom_prob"/>
</dbReference>
<dbReference type="EMBL" id="CP042806">
    <property type="protein sequence ID" value="QEE26557.1"/>
    <property type="molecule type" value="Genomic_DNA"/>
</dbReference>